<evidence type="ECO:0008006" key="3">
    <source>
        <dbReference type="Google" id="ProtNLM"/>
    </source>
</evidence>
<dbReference type="PANTHER" id="PTHR37029">
    <property type="entry name" value="SSR1768 PROTEIN"/>
    <property type="match status" value="1"/>
</dbReference>
<dbReference type="PANTHER" id="PTHR37029:SF1">
    <property type="entry name" value="SSR1768 PROTEIN"/>
    <property type="match status" value="1"/>
</dbReference>
<gene>
    <name evidence="1" type="ORF">A2W54_03320</name>
</gene>
<reference evidence="1 2" key="1">
    <citation type="journal article" date="2016" name="Nat. Commun.">
        <title>Thousands of microbial genomes shed light on interconnected biogeochemical processes in an aquifer system.</title>
        <authorList>
            <person name="Anantharaman K."/>
            <person name="Brown C.T."/>
            <person name="Hug L.A."/>
            <person name="Sharon I."/>
            <person name="Castelle C.J."/>
            <person name="Probst A.J."/>
            <person name="Thomas B.C."/>
            <person name="Singh A."/>
            <person name="Wilkins M.J."/>
            <person name="Karaoz U."/>
            <person name="Brodie E.L."/>
            <person name="Williams K.H."/>
            <person name="Hubbard S.S."/>
            <person name="Banfield J.F."/>
        </authorList>
    </citation>
    <scope>NUCLEOTIDE SEQUENCE [LARGE SCALE GENOMIC DNA]</scope>
</reference>
<name>A0A1F5WQ66_9BACT</name>
<dbReference type="EMBL" id="MFHI01000034">
    <property type="protein sequence ID" value="OGF77808.1"/>
    <property type="molecule type" value="Genomic_DNA"/>
</dbReference>
<proteinExistence type="predicted"/>
<dbReference type="InterPro" id="IPR019270">
    <property type="entry name" value="DUF2283"/>
</dbReference>
<evidence type="ECO:0000313" key="1">
    <source>
        <dbReference type="EMBL" id="OGF77808.1"/>
    </source>
</evidence>
<comment type="caution">
    <text evidence="1">The sequence shown here is derived from an EMBL/GenBank/DDBJ whole genome shotgun (WGS) entry which is preliminary data.</text>
</comment>
<accession>A0A1F5WQ66</accession>
<organism evidence="1 2">
    <name type="scientific">Candidatus Giovannonibacteria bacterium RIFCSPHIGHO2_02_43_13</name>
    <dbReference type="NCBI Taxonomy" id="1798330"/>
    <lineage>
        <taxon>Bacteria</taxon>
        <taxon>Candidatus Giovannoniibacteriota</taxon>
    </lineage>
</organism>
<protein>
    <recommendedName>
        <fullName evidence="3">DUF2283 domain-containing protein</fullName>
    </recommendedName>
</protein>
<dbReference type="AlphaFoldDB" id="A0A1F5WQ66"/>
<dbReference type="Proteomes" id="UP000178425">
    <property type="component" value="Unassembled WGS sequence"/>
</dbReference>
<evidence type="ECO:0000313" key="2">
    <source>
        <dbReference type="Proteomes" id="UP000178425"/>
    </source>
</evidence>
<dbReference type="Pfam" id="PF10049">
    <property type="entry name" value="DUF2283"/>
    <property type="match status" value="1"/>
</dbReference>
<sequence length="69" mass="7690">MKIQYDKQADALYIYIGKGKIKKTIKAGKNALIDMGDKDRVIGVEFYKISLSASKERLQSVSVELPVNA</sequence>